<dbReference type="EMBL" id="CP018866">
    <property type="protein sequence ID" value="AST89837.1"/>
    <property type="molecule type" value="Genomic_DNA"/>
</dbReference>
<dbReference type="RefSeq" id="WP_066416168.1">
    <property type="nucleotide sequence ID" value="NZ_CP018866.1"/>
</dbReference>
<dbReference type="PANTHER" id="PTHR48109">
    <property type="entry name" value="DIHYDROOROTATE DEHYDROGENASE (QUINONE), MITOCHONDRIAL-RELATED"/>
    <property type="match status" value="1"/>
</dbReference>
<sequence length="586" mass="65110">MPDWSYHGIFKPILSALPPTLSREFIHRGMNVIASLPFGMGSHVINFLGREESSPLLHKKLNTVEFVNPIGLSGKIDPLLSGTKAFSNLGFGFLEIGPVTVEKTDKFTDPIFNRKENEIIFPTRAESIGVEETIKKLSALRKKQPIFARLSGSFEELEYMISKLEKYVEGFILEIAEPTLLSKTKKPIYLAIDGINVELLTKIDSFSGVVIEEDVVENVKKLRGKGYEHTIITVGGVSEPQHALNILDAGADLVIVSDGYVFSGPGLTKRINEALLDRIQYTPPPQSGWFAYWLFGLFIVIGGLLALTFSMTTVILPYDEFFLEMSRQSISSFNERIMLFMAHDRMTLAGTMISGGILYMQLAKFGVKKGLKWAKQAIDAAAIVGFLGIFAFIGYGYFDWLHLLFWLVLLPVYIYGFVKTKNIAGTPASANRNNDAVWKRAIYGQLAFVLLGFAFVLGGIVISSIGVSTIFVSTDLAYICMTPEMMNAFNENLLPVLAHDRAGFGSALLSVGLLVLMLSLWGYHQGNKWVWWTYFIGGLPAFIAGIYVHFAIGYTTFIHLLPAYVALLLYVLGLALSFTFLHKKHN</sequence>
<reference evidence="4 5" key="1">
    <citation type="submission" date="2016-12" db="EMBL/GenBank/DDBJ databases">
        <title>The whole genome sequencing and assembly of Bacillus cohnii DSM 6307T strain.</title>
        <authorList>
            <person name="Lee Y.-J."/>
            <person name="Yi H."/>
            <person name="Bahn Y.-S."/>
            <person name="Kim J.F."/>
            <person name="Lee D.-W."/>
        </authorList>
    </citation>
    <scope>NUCLEOTIDE SEQUENCE [LARGE SCALE GENOMIC DNA]</scope>
    <source>
        <strain evidence="4 5">DSM 6307</strain>
    </source>
</reference>
<dbReference type="SUPFAM" id="SSF51395">
    <property type="entry name" value="FMN-linked oxidoreductases"/>
    <property type="match status" value="1"/>
</dbReference>
<name>A0A223KKE5_9BACI</name>
<feature type="transmembrane region" description="Helical" evidence="3">
    <location>
        <begin position="502"/>
        <end position="523"/>
    </location>
</feature>
<evidence type="ECO:0000256" key="2">
    <source>
        <dbReference type="ARBA" id="ARBA00004725"/>
    </source>
</evidence>
<evidence type="ECO:0000313" key="4">
    <source>
        <dbReference type="EMBL" id="AST89837.1"/>
    </source>
</evidence>
<dbReference type="Proteomes" id="UP000215224">
    <property type="component" value="Chromosome"/>
</dbReference>
<dbReference type="InterPro" id="IPR013785">
    <property type="entry name" value="Aldolase_TIM"/>
</dbReference>
<dbReference type="STRING" id="1314751.GCA_001591425_02318"/>
<dbReference type="AlphaFoldDB" id="A0A223KKE5"/>
<gene>
    <name evidence="4" type="ORF">BC6307_00375</name>
</gene>
<feature type="transmembrane region" description="Helical" evidence="3">
    <location>
        <begin position="377"/>
        <end position="397"/>
    </location>
</feature>
<feature type="transmembrane region" description="Helical" evidence="3">
    <location>
        <begin position="558"/>
        <end position="581"/>
    </location>
</feature>
<feature type="transmembrane region" description="Helical" evidence="3">
    <location>
        <begin position="530"/>
        <end position="552"/>
    </location>
</feature>
<keyword evidence="3" id="KW-1133">Transmembrane helix</keyword>
<dbReference type="Gene3D" id="3.20.20.70">
    <property type="entry name" value="Aldolase class I"/>
    <property type="match status" value="2"/>
</dbReference>
<keyword evidence="5" id="KW-1185">Reference proteome</keyword>
<evidence type="ECO:0000256" key="1">
    <source>
        <dbReference type="ARBA" id="ARBA00001917"/>
    </source>
</evidence>
<protein>
    <submittedName>
        <fullName evidence="4">Dihydroorotate dehydrogenase</fullName>
    </submittedName>
</protein>
<keyword evidence="3" id="KW-0812">Transmembrane</keyword>
<feature type="transmembrane region" description="Helical" evidence="3">
    <location>
        <begin position="441"/>
        <end position="465"/>
    </location>
</feature>
<comment type="pathway">
    <text evidence="2">Pyrimidine metabolism; UMP biosynthesis via de novo pathway.</text>
</comment>
<feature type="transmembrane region" description="Helical" evidence="3">
    <location>
        <begin position="346"/>
        <end position="365"/>
    </location>
</feature>
<organism evidence="4 5">
    <name type="scientific">Sutcliffiella cohnii</name>
    <dbReference type="NCBI Taxonomy" id="33932"/>
    <lineage>
        <taxon>Bacteria</taxon>
        <taxon>Bacillati</taxon>
        <taxon>Bacillota</taxon>
        <taxon>Bacilli</taxon>
        <taxon>Bacillales</taxon>
        <taxon>Bacillaceae</taxon>
        <taxon>Sutcliffiella</taxon>
    </lineage>
</organism>
<dbReference type="KEGG" id="bcoh:BC6307_00375"/>
<evidence type="ECO:0000313" key="5">
    <source>
        <dbReference type="Proteomes" id="UP000215224"/>
    </source>
</evidence>
<evidence type="ECO:0000256" key="3">
    <source>
        <dbReference type="SAM" id="Phobius"/>
    </source>
</evidence>
<comment type="cofactor">
    <cofactor evidence="1">
        <name>FMN</name>
        <dbReference type="ChEBI" id="CHEBI:58210"/>
    </cofactor>
</comment>
<keyword evidence="3" id="KW-0472">Membrane</keyword>
<dbReference type="InterPro" id="IPR050074">
    <property type="entry name" value="DHO_dehydrogenase"/>
</dbReference>
<accession>A0A223KKE5</accession>
<feature type="transmembrane region" description="Helical" evidence="3">
    <location>
        <begin position="290"/>
        <end position="316"/>
    </location>
</feature>
<proteinExistence type="predicted"/>
<feature type="transmembrane region" description="Helical" evidence="3">
    <location>
        <begin position="403"/>
        <end position="420"/>
    </location>
</feature>